<dbReference type="GO" id="GO:0016874">
    <property type="term" value="F:ligase activity"/>
    <property type="evidence" value="ECO:0007669"/>
    <property type="project" value="UniProtKB-KW"/>
</dbReference>
<dbReference type="STRING" id="1121476.SAMN02745751_02566"/>
<dbReference type="PANTHER" id="PTHR36039">
    <property type="match status" value="1"/>
</dbReference>
<accession>A0A1M6JA24</accession>
<proteinExistence type="predicted"/>
<dbReference type="PANTHER" id="PTHR36039:SF2">
    <property type="entry name" value="RNA LIGASE_CYCLIC NUCLEOTIDE PHOSPHODIESTERASE FAMILY PROTEIN"/>
    <property type="match status" value="1"/>
</dbReference>
<dbReference type="Proteomes" id="UP000184052">
    <property type="component" value="Unassembled WGS sequence"/>
</dbReference>
<keyword evidence="2" id="KW-1185">Reference proteome</keyword>
<dbReference type="OrthoDB" id="463286at2"/>
<dbReference type="EMBL" id="FQZL01000020">
    <property type="protein sequence ID" value="SHJ43533.1"/>
    <property type="molecule type" value="Genomic_DNA"/>
</dbReference>
<keyword evidence="1" id="KW-0436">Ligase</keyword>
<organism evidence="1 2">
    <name type="scientific">Dethiosulfatibacter aminovorans DSM 17477</name>
    <dbReference type="NCBI Taxonomy" id="1121476"/>
    <lineage>
        <taxon>Bacteria</taxon>
        <taxon>Bacillati</taxon>
        <taxon>Bacillota</taxon>
        <taxon>Tissierellia</taxon>
        <taxon>Dethiosulfatibacter</taxon>
    </lineage>
</organism>
<dbReference type="InterPro" id="IPR009097">
    <property type="entry name" value="Cyclic_Pdiesterase"/>
</dbReference>
<sequence length="180" mass="21305">MGYSVELHFDEESEDIIKRYWKILYDGKGGKFMHIHGKKPHISLALYYQEMEHIDTLKELVVSNFENMEKFKLHFASVGVFPGNDRVTFLNPKPSPKLLSIQNKLYSDIRKHKIKKYYWGHYKPKVWTPHCTMIVNEDIETNSIGIDLLTKIFEPFEVTVEKVALVEFYPYKCLLEMELL</sequence>
<reference evidence="1 2" key="1">
    <citation type="submission" date="2016-11" db="EMBL/GenBank/DDBJ databases">
        <authorList>
            <person name="Jaros S."/>
            <person name="Januszkiewicz K."/>
            <person name="Wedrychowicz H."/>
        </authorList>
    </citation>
    <scope>NUCLEOTIDE SEQUENCE [LARGE SCALE GENOMIC DNA]</scope>
    <source>
        <strain evidence="1 2">DSM 17477</strain>
    </source>
</reference>
<dbReference type="Gene3D" id="3.90.1140.10">
    <property type="entry name" value="Cyclic phosphodiesterase"/>
    <property type="match status" value="1"/>
</dbReference>
<dbReference type="RefSeq" id="WP_073049976.1">
    <property type="nucleotide sequence ID" value="NZ_FQZL01000020.1"/>
</dbReference>
<protein>
    <submittedName>
        <fullName evidence="1">2'-5' RNA ligase superfamily protein</fullName>
    </submittedName>
</protein>
<dbReference type="SUPFAM" id="SSF55144">
    <property type="entry name" value="LigT-like"/>
    <property type="match status" value="1"/>
</dbReference>
<name>A0A1M6JA24_9FIRM</name>
<gene>
    <name evidence="1" type="ORF">SAMN02745751_02566</name>
</gene>
<evidence type="ECO:0000313" key="2">
    <source>
        <dbReference type="Proteomes" id="UP000184052"/>
    </source>
</evidence>
<dbReference type="Pfam" id="PF13563">
    <property type="entry name" value="2_5_RNA_ligase2"/>
    <property type="match status" value="1"/>
</dbReference>
<dbReference type="AlphaFoldDB" id="A0A1M6JA24"/>
<evidence type="ECO:0000313" key="1">
    <source>
        <dbReference type="EMBL" id="SHJ43533.1"/>
    </source>
</evidence>